<reference evidence="1 2" key="1">
    <citation type="submission" date="2019-05" db="EMBL/GenBank/DDBJ databases">
        <title>Another draft genome of Portunus trituberculatus and its Hox gene families provides insights of decapod evolution.</title>
        <authorList>
            <person name="Jeong J.-H."/>
            <person name="Song I."/>
            <person name="Kim S."/>
            <person name="Choi T."/>
            <person name="Kim D."/>
            <person name="Ryu S."/>
            <person name="Kim W."/>
        </authorList>
    </citation>
    <scope>NUCLEOTIDE SEQUENCE [LARGE SCALE GENOMIC DNA]</scope>
    <source>
        <tissue evidence="1">Muscle</tissue>
    </source>
</reference>
<evidence type="ECO:0000313" key="2">
    <source>
        <dbReference type="Proteomes" id="UP000324222"/>
    </source>
</evidence>
<protein>
    <submittedName>
        <fullName evidence="1">Uncharacterized protein</fullName>
    </submittedName>
</protein>
<organism evidence="1 2">
    <name type="scientific">Portunus trituberculatus</name>
    <name type="common">Swimming crab</name>
    <name type="synonym">Neptunus trituberculatus</name>
    <dbReference type="NCBI Taxonomy" id="210409"/>
    <lineage>
        <taxon>Eukaryota</taxon>
        <taxon>Metazoa</taxon>
        <taxon>Ecdysozoa</taxon>
        <taxon>Arthropoda</taxon>
        <taxon>Crustacea</taxon>
        <taxon>Multicrustacea</taxon>
        <taxon>Malacostraca</taxon>
        <taxon>Eumalacostraca</taxon>
        <taxon>Eucarida</taxon>
        <taxon>Decapoda</taxon>
        <taxon>Pleocyemata</taxon>
        <taxon>Brachyura</taxon>
        <taxon>Eubrachyura</taxon>
        <taxon>Portunoidea</taxon>
        <taxon>Portunidae</taxon>
        <taxon>Portuninae</taxon>
        <taxon>Portunus</taxon>
    </lineage>
</organism>
<evidence type="ECO:0000313" key="1">
    <source>
        <dbReference type="EMBL" id="MPC91236.1"/>
    </source>
</evidence>
<proteinExistence type="predicted"/>
<keyword evidence="2" id="KW-1185">Reference proteome</keyword>
<accession>A0A5B7JB20</accession>
<sequence>MVHRLPISATPHEPSLGRAARLSMTHEPTGYTFTLSTYQLISRARLTGSRGAELSGGRQASGLGHIMARSCLFSRGASLAKNDEEHQVRGGSERP</sequence>
<dbReference type="Proteomes" id="UP000324222">
    <property type="component" value="Unassembled WGS sequence"/>
</dbReference>
<dbReference type="EMBL" id="VSRR010087058">
    <property type="protein sequence ID" value="MPC91236.1"/>
    <property type="molecule type" value="Genomic_DNA"/>
</dbReference>
<dbReference type="AlphaFoldDB" id="A0A5B7JB20"/>
<name>A0A5B7JB20_PORTR</name>
<gene>
    <name evidence="1" type="ORF">E2C01_086260</name>
</gene>
<comment type="caution">
    <text evidence="1">The sequence shown here is derived from an EMBL/GenBank/DDBJ whole genome shotgun (WGS) entry which is preliminary data.</text>
</comment>